<sequence length="91" mass="9542">MMRASAKSVFAVVCALSVVACSGAAEEETTEEEVVEETAPTEATSDVAVTASTEVFEVCDEDGNRYPSEADAEAAGLDRAEYGATFCEYAE</sequence>
<protein>
    <recommendedName>
        <fullName evidence="5">Secreted protein</fullName>
    </recommendedName>
</protein>
<keyword evidence="4" id="KW-1185">Reference proteome</keyword>
<name>A0ABU7GCP6_9SPHN</name>
<organism evidence="3 4">
    <name type="scientific">Altererythrobacter litoralis</name>
    <dbReference type="NCBI Taxonomy" id="3113904"/>
    <lineage>
        <taxon>Bacteria</taxon>
        <taxon>Pseudomonadati</taxon>
        <taxon>Pseudomonadota</taxon>
        <taxon>Alphaproteobacteria</taxon>
        <taxon>Sphingomonadales</taxon>
        <taxon>Erythrobacteraceae</taxon>
        <taxon>Altererythrobacter</taxon>
    </lineage>
</organism>
<evidence type="ECO:0000313" key="3">
    <source>
        <dbReference type="EMBL" id="MEE1876701.1"/>
    </source>
</evidence>
<gene>
    <name evidence="3" type="ORF">VRS74_03240</name>
</gene>
<evidence type="ECO:0000313" key="4">
    <source>
        <dbReference type="Proteomes" id="UP001343492"/>
    </source>
</evidence>
<evidence type="ECO:0000256" key="1">
    <source>
        <dbReference type="SAM" id="MobiDB-lite"/>
    </source>
</evidence>
<feature type="region of interest" description="Disordered" evidence="1">
    <location>
        <begin position="25"/>
        <end position="44"/>
    </location>
</feature>
<feature type="compositionally biased region" description="Acidic residues" evidence="1">
    <location>
        <begin position="25"/>
        <end position="36"/>
    </location>
</feature>
<feature type="chain" id="PRO_5045765759" description="Secreted protein" evidence="2">
    <location>
        <begin position="25"/>
        <end position="91"/>
    </location>
</feature>
<dbReference type="RefSeq" id="WP_354143805.1">
    <property type="nucleotide sequence ID" value="NZ_JAZDQV010000002.1"/>
</dbReference>
<proteinExistence type="predicted"/>
<keyword evidence="2" id="KW-0732">Signal</keyword>
<dbReference type="Proteomes" id="UP001343492">
    <property type="component" value="Unassembled WGS sequence"/>
</dbReference>
<feature type="signal peptide" evidence="2">
    <location>
        <begin position="1"/>
        <end position="24"/>
    </location>
</feature>
<comment type="caution">
    <text evidence="3">The sequence shown here is derived from an EMBL/GenBank/DDBJ whole genome shotgun (WGS) entry which is preliminary data.</text>
</comment>
<evidence type="ECO:0000256" key="2">
    <source>
        <dbReference type="SAM" id="SignalP"/>
    </source>
</evidence>
<evidence type="ECO:0008006" key="5">
    <source>
        <dbReference type="Google" id="ProtNLM"/>
    </source>
</evidence>
<dbReference type="PROSITE" id="PS51257">
    <property type="entry name" value="PROKAR_LIPOPROTEIN"/>
    <property type="match status" value="1"/>
</dbReference>
<accession>A0ABU7GCP6</accession>
<dbReference type="EMBL" id="JAZDQV010000002">
    <property type="protein sequence ID" value="MEE1876701.1"/>
    <property type="molecule type" value="Genomic_DNA"/>
</dbReference>
<reference evidence="3 4" key="1">
    <citation type="submission" date="2024-01" db="EMBL/GenBank/DDBJ databases">
        <title>The genome sequence of Erythrobacteraceae sp. strain 1XM1-14.</title>
        <authorList>
            <person name="Liu Y."/>
        </authorList>
    </citation>
    <scope>NUCLEOTIDE SEQUENCE [LARGE SCALE GENOMIC DNA]</scope>
    <source>
        <strain evidence="3 4">1XM1-14</strain>
    </source>
</reference>